<accession>A0A081PWG5</accession>
<evidence type="ECO:0000313" key="1">
    <source>
        <dbReference type="EMBL" id="KEQ35038.1"/>
    </source>
</evidence>
<comment type="caution">
    <text evidence="1">The sequence shown here is derived from an EMBL/GenBank/DDBJ whole genome shotgun (WGS) entry which is preliminary data.</text>
</comment>
<name>A0A081PWG5_STRMT</name>
<dbReference type="Proteomes" id="UP000028090">
    <property type="component" value="Unassembled WGS sequence"/>
</dbReference>
<reference evidence="1 2" key="1">
    <citation type="submission" date="2014-05" db="EMBL/GenBank/DDBJ databases">
        <authorList>
            <person name="Daugherty S.C."/>
            <person name="Tallon L.J."/>
            <person name="Sadzewicz L."/>
            <person name="Kilian M."/>
            <person name="Tettelin H."/>
        </authorList>
    </citation>
    <scope>NUCLEOTIDE SEQUENCE [LARGE SCALE GENOMIC DNA]</scope>
    <source>
        <strain evidence="1 2">SK629</strain>
    </source>
</reference>
<evidence type="ECO:0000313" key="2">
    <source>
        <dbReference type="Proteomes" id="UP000028090"/>
    </source>
</evidence>
<protein>
    <submittedName>
        <fullName evidence="1">Uncharacterized protein</fullName>
    </submittedName>
</protein>
<dbReference type="PATRIC" id="fig|28037.95.peg.1599"/>
<dbReference type="EMBL" id="JPFU01000013">
    <property type="protein sequence ID" value="KEQ35038.1"/>
    <property type="molecule type" value="Genomic_DNA"/>
</dbReference>
<sequence>MQAFYVKKEKKLSNVYHKSKAENQSSIYKKMKESEAKSF</sequence>
<gene>
    <name evidence="1" type="ORF">SK629_1668</name>
</gene>
<dbReference type="AlphaFoldDB" id="A0A081PWG5"/>
<proteinExistence type="predicted"/>
<organism evidence="1 2">
    <name type="scientific">Streptococcus mitis</name>
    <dbReference type="NCBI Taxonomy" id="28037"/>
    <lineage>
        <taxon>Bacteria</taxon>
        <taxon>Bacillati</taxon>
        <taxon>Bacillota</taxon>
        <taxon>Bacilli</taxon>
        <taxon>Lactobacillales</taxon>
        <taxon>Streptococcaceae</taxon>
        <taxon>Streptococcus</taxon>
        <taxon>Streptococcus mitis group</taxon>
    </lineage>
</organism>